<organism evidence="1">
    <name type="scientific">Pyropia kanakaensis</name>
    <dbReference type="NCBI Taxonomy" id="139729"/>
    <lineage>
        <taxon>Eukaryota</taxon>
        <taxon>Rhodophyta</taxon>
        <taxon>Bangiophyceae</taxon>
        <taxon>Bangiales</taxon>
        <taxon>Bangiaceae</taxon>
        <taxon>Pyropia</taxon>
    </lineage>
</organism>
<gene>
    <name evidence="1" type="primary">orf263</name>
</gene>
<geneLocation type="plastid" evidence="1"/>
<sequence length="44" mass="5258">MHWFCSYPIILNTYSHQQATKYLPHNILTDIMKSQISQDNSFIE</sequence>
<proteinExistence type="predicted"/>
<protein>
    <submittedName>
        <fullName evidence="1">Uncharacterized protein</fullName>
    </submittedName>
</protein>
<accession>A0A059XGG3</accession>
<evidence type="ECO:0000313" key="1">
    <source>
        <dbReference type="EMBL" id="AIA21238.1"/>
    </source>
</evidence>
<dbReference type="EMBL" id="KJ776836">
    <property type="protein sequence ID" value="AIA21238.1"/>
    <property type="molecule type" value="Genomic_DNA"/>
</dbReference>
<reference evidence="1" key="1">
    <citation type="journal article" date="2014" name="Sci. Rep.">
        <title>Minimally destructive sampling of type specimens of Pyropia (Bangiales, Rhodophyta) recovers complete plastid and mitochondrial genomes.</title>
        <authorList>
            <person name="Hughey J.R."/>
            <person name="Gabrielson P.W."/>
            <person name="Rohmer L."/>
            <person name="Tortolani J."/>
            <person name="Silva M."/>
            <person name="Miller K.A."/>
            <person name="Young J.D."/>
            <person name="Martell C."/>
            <person name="Ruediger E."/>
        </authorList>
    </citation>
    <scope>NUCLEOTIDE SEQUENCE</scope>
</reference>
<keyword evidence="1" id="KW-0934">Plastid</keyword>
<dbReference type="AlphaFoldDB" id="A0A059XGG3"/>
<name>A0A059XGG3_9RHOD</name>